<dbReference type="InterPro" id="IPR007060">
    <property type="entry name" value="FtsL/DivIC"/>
</dbReference>
<accession>A0A6M1RPQ8</accession>
<keyword evidence="2" id="KW-0812">Transmembrane</keyword>
<dbReference type="Proteomes" id="UP000477311">
    <property type="component" value="Unassembled WGS sequence"/>
</dbReference>
<feature type="transmembrane region" description="Helical" evidence="2">
    <location>
        <begin position="12"/>
        <end position="32"/>
    </location>
</feature>
<comment type="caution">
    <text evidence="3">The sequence shown here is derived from an EMBL/GenBank/DDBJ whole genome shotgun (WGS) entry which is preliminary data.</text>
</comment>
<gene>
    <name evidence="3" type="ORF">G4L39_09580</name>
</gene>
<keyword evidence="2" id="KW-1133">Transmembrane helix</keyword>
<dbReference type="Pfam" id="PF04977">
    <property type="entry name" value="DivIC"/>
    <property type="match status" value="1"/>
</dbReference>
<name>A0A6M1RPQ8_9BACT</name>
<protein>
    <submittedName>
        <fullName evidence="3">Septum formation initiator family protein</fullName>
    </submittedName>
</protein>
<evidence type="ECO:0000256" key="2">
    <source>
        <dbReference type="SAM" id="Phobius"/>
    </source>
</evidence>
<evidence type="ECO:0000313" key="3">
    <source>
        <dbReference type="EMBL" id="NGO39643.1"/>
    </source>
</evidence>
<feature type="coiled-coil region" evidence="1">
    <location>
        <begin position="38"/>
        <end position="72"/>
    </location>
</feature>
<dbReference type="AlphaFoldDB" id="A0A6M1RPQ8"/>
<keyword evidence="4" id="KW-1185">Reference proteome</keyword>
<keyword evidence="2" id="KW-0472">Membrane</keyword>
<keyword evidence="1" id="KW-0175">Coiled coil</keyword>
<dbReference type="EMBL" id="JAAKYA010000064">
    <property type="protein sequence ID" value="NGO39643.1"/>
    <property type="molecule type" value="Genomic_DNA"/>
</dbReference>
<organism evidence="3 4">
    <name type="scientific">Limisphaera ngatamarikiensis</name>
    <dbReference type="NCBI Taxonomy" id="1324935"/>
    <lineage>
        <taxon>Bacteria</taxon>
        <taxon>Pseudomonadati</taxon>
        <taxon>Verrucomicrobiota</taxon>
        <taxon>Verrucomicrobiia</taxon>
        <taxon>Limisphaerales</taxon>
        <taxon>Limisphaeraceae</taxon>
        <taxon>Limisphaera</taxon>
    </lineage>
</organism>
<evidence type="ECO:0000313" key="4">
    <source>
        <dbReference type="Proteomes" id="UP000477311"/>
    </source>
</evidence>
<proteinExistence type="predicted"/>
<reference evidence="3 4" key="1">
    <citation type="submission" date="2020-02" db="EMBL/GenBank/DDBJ databases">
        <title>Draft genome sequence of Limisphaera ngatamarikiensis NGM72.4T, a thermophilic Verrucomicrobia grouped in subdivision 3.</title>
        <authorList>
            <person name="Carere C.R."/>
            <person name="Steen J."/>
            <person name="Hugenholtz P."/>
            <person name="Stott M.B."/>
        </authorList>
    </citation>
    <scope>NUCLEOTIDE SEQUENCE [LARGE SCALE GENOMIC DNA]</scope>
    <source>
        <strain evidence="3 4">NGM72.4</strain>
    </source>
</reference>
<evidence type="ECO:0000256" key="1">
    <source>
        <dbReference type="SAM" id="Coils"/>
    </source>
</evidence>
<sequence length="107" mass="12371">MGFWERLIRWTTTLLVAAVILGVLTLAAHWYGPVIRQNERMRREILRLDREIRQEEETARQMSAAIRALQEDPKAVERLARERLGLARPGETVIRFEPPATNPPGFP</sequence>